<name>A0AAP3B8U4_9BACT</name>
<organism evidence="3 4">
    <name type="scientific">Segatella copri</name>
    <dbReference type="NCBI Taxonomy" id="165179"/>
    <lineage>
        <taxon>Bacteria</taxon>
        <taxon>Pseudomonadati</taxon>
        <taxon>Bacteroidota</taxon>
        <taxon>Bacteroidia</taxon>
        <taxon>Bacteroidales</taxon>
        <taxon>Prevotellaceae</taxon>
        <taxon>Segatella</taxon>
    </lineage>
</organism>
<evidence type="ECO:0000313" key="4">
    <source>
        <dbReference type="Proteomes" id="UP001209344"/>
    </source>
</evidence>
<evidence type="ECO:0000313" key="3">
    <source>
        <dbReference type="EMBL" id="MCW4126701.1"/>
    </source>
</evidence>
<feature type="compositionally biased region" description="Low complexity" evidence="1">
    <location>
        <begin position="50"/>
        <end position="64"/>
    </location>
</feature>
<feature type="region of interest" description="Disordered" evidence="1">
    <location>
        <begin position="300"/>
        <end position="324"/>
    </location>
</feature>
<sequence length="337" mass="37279">MKKKTYVWLASLLLMLVATLTSCEKFALDDSGTNSHDANANVIIHASVAKKSQQSNSSIQKNNSTRTRSGKGDSGDEEEGDEDGLDEGDEEIEGKPLEDYCSRLSIAIFDGEEKVKTLNLKAEDGYDDIGINLDAGKYRMVAIGHNGSGNCTISSPEKVKFYKNKMTDTFFYYGTFNVTDGEDTDDYILLNRAVAQFKVHITDATIPAEAHSIKFYYTGGSSTLDAVTGYGCVQSRQTESFKLQEGKRDYSVYTFPREENKGLKMTINILDADAQSIKEYSKEGIPVKCNNITQSNISIKDHTISDPDQKEDDDSGKGNLGFTVNPDWEGEIIVEFE</sequence>
<feature type="chain" id="PRO_5042953656" evidence="2">
    <location>
        <begin position="28"/>
        <end position="337"/>
    </location>
</feature>
<evidence type="ECO:0000256" key="1">
    <source>
        <dbReference type="SAM" id="MobiDB-lite"/>
    </source>
</evidence>
<reference evidence="3" key="1">
    <citation type="submission" date="2022-11" db="EMBL/GenBank/DDBJ databases">
        <title>Genomic repertoires linked with pathogenic potency of arthritogenic Prevotella copri isolated from the gut of rheumatoid arthritis patients.</title>
        <authorList>
            <person name="Nii T."/>
            <person name="Maeda Y."/>
            <person name="Motooka D."/>
            <person name="Naito M."/>
            <person name="Matsumoto Y."/>
            <person name="Ogawa T."/>
            <person name="Oguro-Igashira E."/>
            <person name="Kishikawa T."/>
            <person name="Yamashita M."/>
            <person name="Koizumi S."/>
            <person name="Kurakawa T."/>
            <person name="Okumura R."/>
            <person name="Kayama H."/>
            <person name="Murakami M."/>
            <person name="Sakaguchi T."/>
            <person name="Das B."/>
            <person name="Nakamura S."/>
            <person name="Okada Y."/>
            <person name="Kumanogoh A."/>
            <person name="Takeda K."/>
        </authorList>
    </citation>
    <scope>NUCLEOTIDE SEQUENCE</scope>
    <source>
        <strain evidence="3">F3-75</strain>
    </source>
</reference>
<dbReference type="RefSeq" id="WP_119249717.1">
    <property type="nucleotide sequence ID" value="NZ_JAPDVK010000001.1"/>
</dbReference>
<proteinExistence type="predicted"/>
<evidence type="ECO:0000256" key="2">
    <source>
        <dbReference type="SAM" id="SignalP"/>
    </source>
</evidence>
<comment type="caution">
    <text evidence="3">The sequence shown here is derived from an EMBL/GenBank/DDBJ whole genome shotgun (WGS) entry which is preliminary data.</text>
</comment>
<gene>
    <name evidence="3" type="ORF">ONT16_00125</name>
</gene>
<feature type="compositionally biased region" description="Acidic residues" evidence="1">
    <location>
        <begin position="75"/>
        <end position="92"/>
    </location>
</feature>
<feature type="signal peptide" evidence="2">
    <location>
        <begin position="1"/>
        <end position="27"/>
    </location>
</feature>
<dbReference type="Proteomes" id="UP001209344">
    <property type="component" value="Unassembled WGS sequence"/>
</dbReference>
<accession>A0AAP3B8U4</accession>
<dbReference type="EMBL" id="JAPDVK010000001">
    <property type="protein sequence ID" value="MCW4126701.1"/>
    <property type="molecule type" value="Genomic_DNA"/>
</dbReference>
<keyword evidence="2" id="KW-0732">Signal</keyword>
<dbReference type="AlphaFoldDB" id="A0AAP3B8U4"/>
<dbReference type="PROSITE" id="PS51257">
    <property type="entry name" value="PROKAR_LIPOPROTEIN"/>
    <property type="match status" value="1"/>
</dbReference>
<feature type="region of interest" description="Disordered" evidence="1">
    <location>
        <begin position="49"/>
        <end position="92"/>
    </location>
</feature>
<protein>
    <submittedName>
        <fullName evidence="3">FimB/Mfa2 family fimbrial subunit</fullName>
    </submittedName>
</protein>